<sequence>MLALFLAVMAAAWLIEAANDNELHHNFGAVAFIRAGERTPLLKPDTPVLTALGAQQMHELGQNFRGRYIYEMDSPIGLGVQNIDGMSVDLLQNDQLFIQTIDKPYLVSAAQAFMQGLYPPYSLNVTRNGPLADATGLLANGTSVDAPMGGYQYPNIQTLSDLDPQSVYIAGAQNCPASQLDSAMYETTEAFMNTQTAERSFYQSLDMDWFDGNIRESSLDYRYAYEIYDYLSYAYVHNTDTMEKLSNDSTYAGVFDRLRYLADGSSWYRYGNYSSSTGGDGDRAMAGKTLAALILGQLQKIVLNNGNTTNGVAKPLTLLFGEHEAFISLFSLIMVDYLHDNFHAVPPPASAMIFELFTVQRDDAFPSDQDDLWVRFYFHNGTAPNGTATFNGQLQAFSIFGNGPSHMDLTWTEFQDMMSRVMTNQLSDWCSQCSSGSLFCWGVDNSTIAITLAAQNKKQLSPAVAGVIGAVVTLAVAGLLFAVAMLLGGIRFHRVSRGKKSDLGGFKGSAKLASDADLHLPKNAVAPAGIVSFGKDGDKKVTHERVGSWELRQKEFGPKSGDLGDESRRVSFEAIEAALHKPVEPSERV</sequence>
<protein>
    <submittedName>
        <fullName evidence="4">Phosphoglycerate mutase-like protein</fullName>
    </submittedName>
</protein>
<feature type="chain" id="PRO_5025605282" evidence="3">
    <location>
        <begin position="18"/>
        <end position="589"/>
    </location>
</feature>
<accession>A0A6A6IZ60</accession>
<dbReference type="InterPro" id="IPR000560">
    <property type="entry name" value="His_Pase_clade-2"/>
</dbReference>
<keyword evidence="2" id="KW-0472">Membrane</keyword>
<dbReference type="RefSeq" id="XP_033690718.1">
    <property type="nucleotide sequence ID" value="XM_033823067.1"/>
</dbReference>
<dbReference type="PANTHER" id="PTHR11567">
    <property type="entry name" value="ACID PHOSPHATASE-RELATED"/>
    <property type="match status" value="1"/>
</dbReference>
<keyword evidence="2" id="KW-0812">Transmembrane</keyword>
<comment type="similarity">
    <text evidence="1">Belongs to the histidine acid phosphatase family.</text>
</comment>
<organism evidence="4 5">
    <name type="scientific">Trematosphaeria pertusa</name>
    <dbReference type="NCBI Taxonomy" id="390896"/>
    <lineage>
        <taxon>Eukaryota</taxon>
        <taxon>Fungi</taxon>
        <taxon>Dikarya</taxon>
        <taxon>Ascomycota</taxon>
        <taxon>Pezizomycotina</taxon>
        <taxon>Dothideomycetes</taxon>
        <taxon>Pleosporomycetidae</taxon>
        <taxon>Pleosporales</taxon>
        <taxon>Massarineae</taxon>
        <taxon>Trematosphaeriaceae</taxon>
        <taxon>Trematosphaeria</taxon>
    </lineage>
</organism>
<dbReference type="SUPFAM" id="SSF53254">
    <property type="entry name" value="Phosphoglycerate mutase-like"/>
    <property type="match status" value="1"/>
</dbReference>
<dbReference type="InterPro" id="IPR029033">
    <property type="entry name" value="His_PPase_superfam"/>
</dbReference>
<keyword evidence="5" id="KW-1185">Reference proteome</keyword>
<feature type="transmembrane region" description="Helical" evidence="2">
    <location>
        <begin position="463"/>
        <end position="490"/>
    </location>
</feature>
<keyword evidence="2" id="KW-1133">Transmembrane helix</keyword>
<dbReference type="Pfam" id="PF00328">
    <property type="entry name" value="His_Phos_2"/>
    <property type="match status" value="1"/>
</dbReference>
<evidence type="ECO:0000256" key="2">
    <source>
        <dbReference type="SAM" id="Phobius"/>
    </source>
</evidence>
<feature type="signal peptide" evidence="3">
    <location>
        <begin position="1"/>
        <end position="17"/>
    </location>
</feature>
<evidence type="ECO:0000256" key="1">
    <source>
        <dbReference type="ARBA" id="ARBA00005375"/>
    </source>
</evidence>
<evidence type="ECO:0000313" key="4">
    <source>
        <dbReference type="EMBL" id="KAF2255714.1"/>
    </source>
</evidence>
<dbReference type="GO" id="GO:0016791">
    <property type="term" value="F:phosphatase activity"/>
    <property type="evidence" value="ECO:0007669"/>
    <property type="project" value="TreeGrafter"/>
</dbReference>
<name>A0A6A6IZ60_9PLEO</name>
<dbReference type="Gene3D" id="3.40.50.1240">
    <property type="entry name" value="Phosphoglycerate mutase-like"/>
    <property type="match status" value="1"/>
</dbReference>
<gene>
    <name evidence="4" type="ORF">BU26DRAFT_414383</name>
</gene>
<dbReference type="PANTHER" id="PTHR11567:SF127">
    <property type="entry name" value="HISTIDINE ACID PHOSPHATASE"/>
    <property type="match status" value="1"/>
</dbReference>
<dbReference type="Proteomes" id="UP000800094">
    <property type="component" value="Unassembled WGS sequence"/>
</dbReference>
<reference evidence="4" key="1">
    <citation type="journal article" date="2020" name="Stud. Mycol.">
        <title>101 Dothideomycetes genomes: a test case for predicting lifestyles and emergence of pathogens.</title>
        <authorList>
            <person name="Haridas S."/>
            <person name="Albert R."/>
            <person name="Binder M."/>
            <person name="Bloem J."/>
            <person name="Labutti K."/>
            <person name="Salamov A."/>
            <person name="Andreopoulos B."/>
            <person name="Baker S."/>
            <person name="Barry K."/>
            <person name="Bills G."/>
            <person name="Bluhm B."/>
            <person name="Cannon C."/>
            <person name="Castanera R."/>
            <person name="Culley D."/>
            <person name="Daum C."/>
            <person name="Ezra D."/>
            <person name="Gonzalez J."/>
            <person name="Henrissat B."/>
            <person name="Kuo A."/>
            <person name="Liang C."/>
            <person name="Lipzen A."/>
            <person name="Lutzoni F."/>
            <person name="Magnuson J."/>
            <person name="Mondo S."/>
            <person name="Nolan M."/>
            <person name="Ohm R."/>
            <person name="Pangilinan J."/>
            <person name="Park H.-J."/>
            <person name="Ramirez L."/>
            <person name="Alfaro M."/>
            <person name="Sun H."/>
            <person name="Tritt A."/>
            <person name="Yoshinaga Y."/>
            <person name="Zwiers L.-H."/>
            <person name="Turgeon B."/>
            <person name="Goodwin S."/>
            <person name="Spatafora J."/>
            <person name="Crous P."/>
            <person name="Grigoriev I."/>
        </authorList>
    </citation>
    <scope>NUCLEOTIDE SEQUENCE</scope>
    <source>
        <strain evidence="4">CBS 122368</strain>
    </source>
</reference>
<keyword evidence="3" id="KW-0732">Signal</keyword>
<dbReference type="OrthoDB" id="258392at2759"/>
<dbReference type="InterPro" id="IPR050645">
    <property type="entry name" value="Histidine_acid_phosphatase"/>
</dbReference>
<evidence type="ECO:0000313" key="5">
    <source>
        <dbReference type="Proteomes" id="UP000800094"/>
    </source>
</evidence>
<dbReference type="GeneID" id="54576397"/>
<proteinExistence type="inferred from homology"/>
<evidence type="ECO:0000256" key="3">
    <source>
        <dbReference type="SAM" id="SignalP"/>
    </source>
</evidence>
<dbReference type="EMBL" id="ML987189">
    <property type="protein sequence ID" value="KAF2255714.1"/>
    <property type="molecule type" value="Genomic_DNA"/>
</dbReference>
<dbReference type="AlphaFoldDB" id="A0A6A6IZ60"/>